<dbReference type="OrthoDB" id="70513at2"/>
<proteinExistence type="predicted"/>
<evidence type="ECO:0000313" key="2">
    <source>
        <dbReference type="Proteomes" id="UP000245790"/>
    </source>
</evidence>
<gene>
    <name evidence="1" type="ORF">C8D97_108125</name>
</gene>
<dbReference type="Gene3D" id="3.40.50.1820">
    <property type="entry name" value="alpha/beta hydrolase"/>
    <property type="match status" value="1"/>
</dbReference>
<dbReference type="EMBL" id="QGGU01000008">
    <property type="protein sequence ID" value="PWK49216.1"/>
    <property type="molecule type" value="Genomic_DNA"/>
</dbReference>
<organism evidence="1 2">
    <name type="scientific">Pleionea mediterranea</name>
    <dbReference type="NCBI Taxonomy" id="523701"/>
    <lineage>
        <taxon>Bacteria</taxon>
        <taxon>Pseudomonadati</taxon>
        <taxon>Pseudomonadota</taxon>
        <taxon>Gammaproteobacteria</taxon>
        <taxon>Oceanospirillales</taxon>
        <taxon>Pleioneaceae</taxon>
        <taxon>Pleionea</taxon>
    </lineage>
</organism>
<accession>A0A316FNF3</accession>
<dbReference type="SUPFAM" id="SSF53474">
    <property type="entry name" value="alpha/beta-Hydrolases"/>
    <property type="match status" value="1"/>
</dbReference>
<keyword evidence="1" id="KW-0031">Aminopeptidase</keyword>
<dbReference type="InterPro" id="IPR029058">
    <property type="entry name" value="AB_hydrolase_fold"/>
</dbReference>
<name>A0A316FNF3_9GAMM</name>
<dbReference type="GO" id="GO:0004177">
    <property type="term" value="F:aminopeptidase activity"/>
    <property type="evidence" value="ECO:0007669"/>
    <property type="project" value="UniProtKB-KW"/>
</dbReference>
<sequence length="273" mass="31496">MKRLAVAIIHGMSTEDQHFSVELKHRIIEEYVAGGEGRLEDDLMFKEIYWADAIKDELSEFYKSINYKNDLAYEGTRKMFIDYLGSGLAYHKGSRLYSKVQNRVADSLREFAGHRRVNEEKTPLIVLAHSFGSIIMQDYIREMRNTTPKTSNFESMQNLVGYVTFGSPLAIYVRHHEELHQPVKVAGDALPEDFAERARWLNFYDKDDIVAYPLKGINESYNKAVAGDYEINVGNPATSWNPACHNGYWEDKDFIKPVAKFMADVLKPHEIWD</sequence>
<dbReference type="AlphaFoldDB" id="A0A316FNF3"/>
<comment type="caution">
    <text evidence="1">The sequence shown here is derived from an EMBL/GenBank/DDBJ whole genome shotgun (WGS) entry which is preliminary data.</text>
</comment>
<keyword evidence="1" id="KW-0645">Protease</keyword>
<reference evidence="1 2" key="1">
    <citation type="submission" date="2018-05" db="EMBL/GenBank/DDBJ databases">
        <title>Genomic Encyclopedia of Type Strains, Phase IV (KMG-IV): sequencing the most valuable type-strain genomes for metagenomic binning, comparative biology and taxonomic classification.</title>
        <authorList>
            <person name="Goeker M."/>
        </authorList>
    </citation>
    <scope>NUCLEOTIDE SEQUENCE [LARGE SCALE GENOMIC DNA]</scope>
    <source>
        <strain evidence="1 2">DSM 25350</strain>
    </source>
</reference>
<keyword evidence="1" id="KW-0378">Hydrolase</keyword>
<dbReference type="Proteomes" id="UP000245790">
    <property type="component" value="Unassembled WGS sequence"/>
</dbReference>
<keyword evidence="2" id="KW-1185">Reference proteome</keyword>
<evidence type="ECO:0000313" key="1">
    <source>
        <dbReference type="EMBL" id="PWK49216.1"/>
    </source>
</evidence>
<dbReference type="RefSeq" id="WP_109764015.1">
    <property type="nucleotide sequence ID" value="NZ_QGGU01000008.1"/>
</dbReference>
<protein>
    <submittedName>
        <fullName evidence="1">Serine aminopeptidase S33 family</fullName>
    </submittedName>
</protein>